<dbReference type="InterPro" id="IPR051632">
    <property type="entry name" value="Rho_GEF"/>
</dbReference>
<evidence type="ECO:0000259" key="36">
    <source>
        <dbReference type="PROSITE" id="PS50011"/>
    </source>
</evidence>
<dbReference type="SUPFAM" id="SSF50729">
    <property type="entry name" value="PH domain-like"/>
    <property type="match status" value="1"/>
</dbReference>
<evidence type="ECO:0000256" key="20">
    <source>
        <dbReference type="ARBA" id="ARBA00022840"/>
    </source>
</evidence>
<dbReference type="CDD" id="cd00160">
    <property type="entry name" value="RhoGEF"/>
    <property type="match status" value="1"/>
</dbReference>
<dbReference type="Pfam" id="PF00130">
    <property type="entry name" value="C1_1"/>
    <property type="match status" value="1"/>
</dbReference>
<dbReference type="InterPro" id="IPR017441">
    <property type="entry name" value="Protein_kinase_ATP_BS"/>
</dbReference>
<accession>A0A498N6I4</accession>
<evidence type="ECO:0000256" key="28">
    <source>
        <dbReference type="ARBA" id="ARBA00023306"/>
    </source>
</evidence>
<dbReference type="PROSITE" id="PS50081">
    <property type="entry name" value="ZF_DAG_PE_2"/>
    <property type="match status" value="1"/>
</dbReference>
<keyword evidence="19" id="KW-0862">Zinc</keyword>
<evidence type="ECO:0000259" key="37">
    <source>
        <dbReference type="PROSITE" id="PS50081"/>
    </source>
</evidence>
<keyword evidence="9" id="KW-0597">Phosphoprotein</keyword>
<dbReference type="FunFam" id="1.10.510.10:FF:000250">
    <property type="entry name" value="Death-associated protein kinase 3"/>
    <property type="match status" value="1"/>
</dbReference>
<gene>
    <name evidence="38" type="ORF">ROHU_036330</name>
</gene>
<evidence type="ECO:0000256" key="22">
    <source>
        <dbReference type="ARBA" id="ARBA00022902"/>
    </source>
</evidence>
<dbReference type="SUPFAM" id="SSF57889">
    <property type="entry name" value="Cysteine-rich domain"/>
    <property type="match status" value="1"/>
</dbReference>
<feature type="domain" description="Phorbol-ester/DAG-type" evidence="37">
    <location>
        <begin position="552"/>
        <end position="599"/>
    </location>
</feature>
<dbReference type="Gene3D" id="3.30.60.20">
    <property type="match status" value="1"/>
</dbReference>
<keyword evidence="26 32" id="KW-0175">Coiled coil</keyword>
<feature type="coiled-coil region" evidence="32">
    <location>
        <begin position="1219"/>
        <end position="1263"/>
    </location>
</feature>
<name>A0A498N6I4_LABRO</name>
<dbReference type="InterPro" id="IPR011993">
    <property type="entry name" value="PH-like_dom_sf"/>
</dbReference>
<dbReference type="EMBL" id="QBIY01011857">
    <property type="protein sequence ID" value="RXN28670.1"/>
    <property type="molecule type" value="Genomic_DNA"/>
</dbReference>
<evidence type="ECO:0000256" key="31">
    <source>
        <dbReference type="PROSITE-ProRule" id="PRU10141"/>
    </source>
</evidence>
<keyword evidence="13" id="KW-0493">Microtubule</keyword>
<dbReference type="GO" id="GO:0030154">
    <property type="term" value="P:cell differentiation"/>
    <property type="evidence" value="ECO:0007669"/>
    <property type="project" value="UniProtKB-KW"/>
</dbReference>
<dbReference type="GO" id="GO:0007399">
    <property type="term" value="P:nervous system development"/>
    <property type="evidence" value="ECO:0007669"/>
    <property type="project" value="UniProtKB-KW"/>
</dbReference>
<dbReference type="SMART" id="SM00233">
    <property type="entry name" value="PH"/>
    <property type="match status" value="1"/>
</dbReference>
<dbReference type="InterPro" id="IPR008271">
    <property type="entry name" value="Ser/Thr_kinase_AS"/>
</dbReference>
<feature type="domain" description="DH" evidence="35">
    <location>
        <begin position="668"/>
        <end position="865"/>
    </location>
</feature>
<evidence type="ECO:0000256" key="17">
    <source>
        <dbReference type="ARBA" id="ARBA00022776"/>
    </source>
</evidence>
<dbReference type="GO" id="GO:0031410">
    <property type="term" value="C:cytoplasmic vesicle"/>
    <property type="evidence" value="ECO:0007669"/>
    <property type="project" value="UniProtKB-SubCell"/>
</dbReference>
<keyword evidence="22" id="KW-0524">Neurogenesis</keyword>
<dbReference type="SUPFAM" id="SSF56112">
    <property type="entry name" value="Protein kinase-like (PK-like)"/>
    <property type="match status" value="1"/>
</dbReference>
<dbReference type="GO" id="GO:0035023">
    <property type="term" value="P:regulation of Rho protein signal transduction"/>
    <property type="evidence" value="ECO:0007669"/>
    <property type="project" value="TreeGrafter"/>
</dbReference>
<protein>
    <recommendedName>
        <fullName evidence="5">Rho guanine nucleotide exchange factor 2</fullName>
    </recommendedName>
    <alternativeName>
        <fullName evidence="30">Guanine nucleotide exchange factor H1</fullName>
    </alternativeName>
</protein>
<dbReference type="PROSITE" id="PS00107">
    <property type="entry name" value="PROTEIN_KINASE_ATP"/>
    <property type="match status" value="1"/>
</dbReference>
<keyword evidence="7" id="KW-0217">Developmental protein</keyword>
<keyword evidence="39" id="KW-1185">Reference proteome</keyword>
<dbReference type="PROSITE" id="PS50011">
    <property type="entry name" value="PROTEIN_KINASE_DOM"/>
    <property type="match status" value="1"/>
</dbReference>
<keyword evidence="11" id="KW-0132">Cell division</keyword>
<evidence type="ECO:0000256" key="24">
    <source>
        <dbReference type="ARBA" id="ARBA00022990"/>
    </source>
</evidence>
<evidence type="ECO:0000256" key="23">
    <source>
        <dbReference type="ARBA" id="ARBA00022949"/>
    </source>
</evidence>
<dbReference type="FunFam" id="1.20.900.10:FF:000004">
    <property type="entry name" value="Rho guanine nucleotide exchange factor 2"/>
    <property type="match status" value="1"/>
</dbReference>
<dbReference type="PROSITE" id="PS50003">
    <property type="entry name" value="PH_DOMAIN"/>
    <property type="match status" value="1"/>
</dbReference>
<dbReference type="GO" id="GO:0008270">
    <property type="term" value="F:zinc ion binding"/>
    <property type="evidence" value="ECO:0007669"/>
    <property type="project" value="UniProtKB-KW"/>
</dbReference>
<dbReference type="SMART" id="SM00109">
    <property type="entry name" value="C1"/>
    <property type="match status" value="1"/>
</dbReference>
<dbReference type="PANTHER" id="PTHR13944">
    <property type="entry name" value="AGAP007712-PA"/>
    <property type="match status" value="1"/>
</dbReference>
<dbReference type="Pfam" id="PF17838">
    <property type="entry name" value="PH_16"/>
    <property type="match status" value="1"/>
</dbReference>
<dbReference type="GO" id="GO:0005085">
    <property type="term" value="F:guanyl-nucleotide exchange factor activity"/>
    <property type="evidence" value="ECO:0007669"/>
    <property type="project" value="UniProtKB-KW"/>
</dbReference>
<dbReference type="SMART" id="SM00325">
    <property type="entry name" value="RhoGEF"/>
    <property type="match status" value="1"/>
</dbReference>
<keyword evidence="27" id="KW-0206">Cytoskeleton</keyword>
<sequence>MAVFKLDNVEDLYEIGNVLGSGHFGQVREVRERATGTVWAGKFLKLKKGAGSRLGLERKSVEKEVEILQSLQHQNIMALKDVFESRAEVVLIIELIKGGELFDFIAEKENLTETEAIEFMKQILEGVNYMHQKNVAHFDLKPENIMLSDKHAPNPDIKIIDFGMAHRFIQGEEYKSLGGTPQYIAPEIINYAPLNTAADMWSIGVITYILLSGLSPFQGETDEETLRNIVAMNYEFEPYYFSQTSNMAKDFIQKLLVKNQSERMTAEECLIHPWIKPLNRTQIAKRNRSSINMKNFKKFNARRKWKMSSTPPPSPQAVCSSFSPPYWSPPISPSPLAVTLRSPATRHLTQLDPWRRHSWEPGAVAQGYPSNDTRSVSLEDLDPDEMSLVINGALRSKRARETRRSITRASLTSLTEEEVGAEHQEHHRSALEEQSNQMHGCSASAPSLYMMQQMPRSSAPRPRSYCHESVSYNQIGGSTHSIDSDSALSWDVDRGQIKAEGRGNKEEASGNRLERTLSFLRKMTANHKNKEKERMREREREAREREARYSNGHLFNSLTVSGTTLCSACNKSITAKEALSCPTCNVTIHNRCRDTLPNCVKMKQKQQKMALMRNNSAYQNVTLRNKGEGYFTSLLEDLDFEGREFEADSWSMAVDSCYLQTHRKDVIKRQDVIYELIQTELHHVRTLRIMDGVFRRGMLEEVQLEPGVVHALFPCLERLLTIHTHFLTQLLARRAQSLQPDSTNNFTITQISDLLIQQFSGQCADEMLKAYSEFCSRHMKAVKLYKELLARDKRLQLFIRRMGRGPLLRRHGFQECILLVTQRITKYPVLVQRIYDNTKDNQEEAAGLSQALSCIRELLCSVDQQVLELERTQRLQEIRSRVDPRAEAKLRSGALFRPAELLRRQLIHEGTLLWKTPSSRLKDVQVMLMTDILVFMQEKDQRYIFASLDKSAVVSLQSLLVRDIANQERGLFLISSESSPPEMYELYAASKDDRNTWIRLIQQTISSCPSREEFPLIETEDKALLRRLKADIQQKDREVLELLQERVTLFSDLAEVMGGYEVMLPSCSRNLFRADSPQAPRGEQLLTQAITEVDRLTELLLGSDLEVSLPCSSNGHHNHTGALVINGQEVLVNGSQENQAAQDGNGNQMEDKTPSEEVSQRLVNLSAQLHALQGVVIRQDSILELNQRESSVSPATPGARTVRSLSRDGVSDIGSLGELALLQRQHSLLQEELGRLRGAEGKLRDSERARAQLEKQLRDLKTNSATLGDGAGSAGSQICRTFPKRVNLLQTPEIVTLHTANIFAILNPRLACCLMEKTIDSMSRSSSEQGRVLLSL</sequence>
<evidence type="ECO:0000256" key="12">
    <source>
        <dbReference type="ARBA" id="ARBA00022658"/>
    </source>
</evidence>
<evidence type="ECO:0000256" key="2">
    <source>
        <dbReference type="ARBA" id="ARBA00004435"/>
    </source>
</evidence>
<dbReference type="InterPro" id="IPR002219">
    <property type="entry name" value="PKC_DAG/PE"/>
</dbReference>
<evidence type="ECO:0000256" key="10">
    <source>
        <dbReference type="ARBA" id="ARBA00022588"/>
    </source>
</evidence>
<dbReference type="GO" id="GO:0051301">
    <property type="term" value="P:cell division"/>
    <property type="evidence" value="ECO:0007669"/>
    <property type="project" value="UniProtKB-KW"/>
</dbReference>
<feature type="domain" description="PH" evidence="34">
    <location>
        <begin position="905"/>
        <end position="1006"/>
    </location>
</feature>
<dbReference type="InterPro" id="IPR035899">
    <property type="entry name" value="DBL_dom_sf"/>
</dbReference>
<dbReference type="GO" id="GO:0005819">
    <property type="term" value="C:spindle"/>
    <property type="evidence" value="ECO:0007669"/>
    <property type="project" value="UniProtKB-SubCell"/>
</dbReference>
<keyword evidence="10" id="KW-0399">Innate immunity</keyword>
<evidence type="ECO:0000256" key="16">
    <source>
        <dbReference type="ARBA" id="ARBA00022771"/>
    </source>
</evidence>
<dbReference type="GO" id="GO:0045666">
    <property type="term" value="P:positive regulation of neuron differentiation"/>
    <property type="evidence" value="ECO:0007669"/>
    <property type="project" value="TreeGrafter"/>
</dbReference>
<feature type="compositionally biased region" description="Basic and acidic residues" evidence="33">
    <location>
        <begin position="420"/>
        <end position="431"/>
    </location>
</feature>
<keyword evidence="15 31" id="KW-0547">Nucleotide-binding</keyword>
<evidence type="ECO:0000256" key="8">
    <source>
        <dbReference type="ARBA" id="ARBA00022490"/>
    </source>
</evidence>
<evidence type="ECO:0000256" key="21">
    <source>
        <dbReference type="ARBA" id="ARBA00022859"/>
    </source>
</evidence>
<dbReference type="Gene3D" id="1.10.510.10">
    <property type="entry name" value="Transferase(Phosphotransferase) domain 1"/>
    <property type="match status" value="1"/>
</dbReference>
<feature type="domain" description="Protein kinase" evidence="36">
    <location>
        <begin position="13"/>
        <end position="275"/>
    </location>
</feature>
<keyword evidence="8" id="KW-0963">Cytoplasm</keyword>
<dbReference type="PROSITE" id="PS00108">
    <property type="entry name" value="PROTEIN_KINASE_ST"/>
    <property type="match status" value="1"/>
</dbReference>
<feature type="compositionally biased region" description="Polar residues" evidence="33">
    <location>
        <begin position="1138"/>
        <end position="1148"/>
    </location>
</feature>
<dbReference type="GO" id="GO:0032587">
    <property type="term" value="C:ruffle membrane"/>
    <property type="evidence" value="ECO:0007669"/>
    <property type="project" value="TreeGrafter"/>
</dbReference>
<evidence type="ECO:0007829" key="40">
    <source>
        <dbReference type="PeptideAtlas" id="A0A498N6I4"/>
    </source>
</evidence>
<reference evidence="38 39" key="1">
    <citation type="submission" date="2018-03" db="EMBL/GenBank/DDBJ databases">
        <title>Draft genome sequence of Rohu Carp (Labeo rohita).</title>
        <authorList>
            <person name="Das P."/>
            <person name="Kushwaha B."/>
            <person name="Joshi C.G."/>
            <person name="Kumar D."/>
            <person name="Nagpure N.S."/>
            <person name="Sahoo L."/>
            <person name="Das S.P."/>
            <person name="Bit A."/>
            <person name="Patnaik S."/>
            <person name="Meher P.K."/>
            <person name="Jayasankar P."/>
            <person name="Koringa P.G."/>
            <person name="Patel N.V."/>
            <person name="Hinsu A.T."/>
            <person name="Kumar R."/>
            <person name="Pandey M."/>
            <person name="Agarwal S."/>
            <person name="Srivastava S."/>
            <person name="Singh M."/>
            <person name="Iquebal M.A."/>
            <person name="Jaiswal S."/>
            <person name="Angadi U.B."/>
            <person name="Kumar N."/>
            <person name="Raza M."/>
            <person name="Shah T.M."/>
            <person name="Rai A."/>
            <person name="Jena J.K."/>
        </authorList>
    </citation>
    <scope>NUCLEOTIDE SEQUENCE [LARGE SCALE GENOMIC DNA]</scope>
    <source>
        <strain evidence="38">DASCIFA01</strain>
        <tissue evidence="38">Testis</tissue>
    </source>
</reference>
<evidence type="ECO:0000256" key="14">
    <source>
        <dbReference type="ARBA" id="ARBA00022723"/>
    </source>
</evidence>
<dbReference type="STRING" id="84645.A0A498N6I4"/>
<evidence type="ECO:0000256" key="30">
    <source>
        <dbReference type="ARBA" id="ARBA00031760"/>
    </source>
</evidence>
<evidence type="ECO:0000256" key="26">
    <source>
        <dbReference type="ARBA" id="ARBA00023054"/>
    </source>
</evidence>
<dbReference type="Proteomes" id="UP000290572">
    <property type="component" value="Unassembled WGS sequence"/>
</dbReference>
<dbReference type="Gene3D" id="3.30.200.20">
    <property type="entry name" value="Phosphorylase Kinase, domain 1"/>
    <property type="match status" value="1"/>
</dbReference>
<evidence type="ECO:0000256" key="29">
    <source>
        <dbReference type="ARBA" id="ARBA00023329"/>
    </source>
</evidence>
<evidence type="ECO:0000256" key="18">
    <source>
        <dbReference type="ARBA" id="ARBA00022782"/>
    </source>
</evidence>
<evidence type="ECO:0000256" key="1">
    <source>
        <dbReference type="ARBA" id="ARBA00004186"/>
    </source>
</evidence>
<evidence type="ECO:0000256" key="25">
    <source>
        <dbReference type="ARBA" id="ARBA00023034"/>
    </source>
</evidence>
<dbReference type="GO" id="GO:0004672">
    <property type="term" value="F:protein kinase activity"/>
    <property type="evidence" value="ECO:0007669"/>
    <property type="project" value="InterPro"/>
</dbReference>
<evidence type="ECO:0000256" key="6">
    <source>
        <dbReference type="ARBA" id="ARBA00022427"/>
    </source>
</evidence>
<evidence type="ECO:0000256" key="13">
    <source>
        <dbReference type="ARBA" id="ARBA00022701"/>
    </source>
</evidence>
<keyword evidence="21" id="KW-0391">Immunity</keyword>
<dbReference type="CDD" id="cd13393">
    <property type="entry name" value="PH_ARHGEF2"/>
    <property type="match status" value="1"/>
</dbReference>
<comment type="caution">
    <text evidence="38">The sequence shown here is derived from an EMBL/GenBank/DDBJ whole genome shotgun (WGS) entry which is preliminary data.</text>
</comment>
<dbReference type="GO" id="GO:0045087">
    <property type="term" value="P:innate immune response"/>
    <property type="evidence" value="ECO:0007669"/>
    <property type="project" value="UniProtKB-KW"/>
</dbReference>
<dbReference type="PROSITE" id="PS50010">
    <property type="entry name" value="DH_2"/>
    <property type="match status" value="1"/>
</dbReference>
<evidence type="ECO:0000259" key="34">
    <source>
        <dbReference type="PROSITE" id="PS50003"/>
    </source>
</evidence>
<keyword evidence="23" id="KW-0965">Cell junction</keyword>
<comment type="subcellular location">
    <subcellularLocation>
        <location evidence="2">Cell junction</location>
        <location evidence="2">Tight junction</location>
    </subcellularLocation>
    <subcellularLocation>
        <location evidence="1">Cytoplasm</location>
        <location evidence="1">Cytoskeleton</location>
        <location evidence="1">Spindle</location>
    </subcellularLocation>
    <subcellularLocation>
        <location evidence="3">Cytoplasmic vesicle</location>
    </subcellularLocation>
    <subcellularLocation>
        <location evidence="4">Golgi apparatus</location>
    </subcellularLocation>
</comment>
<dbReference type="GO" id="GO:0005923">
    <property type="term" value="C:bicellular tight junction"/>
    <property type="evidence" value="ECO:0007669"/>
    <property type="project" value="UniProtKB-SubCell"/>
</dbReference>
<dbReference type="InterPro" id="IPR001849">
    <property type="entry name" value="PH_domain"/>
</dbReference>
<dbReference type="Pfam" id="PF00621">
    <property type="entry name" value="RhoGEF"/>
    <property type="match status" value="1"/>
</dbReference>
<evidence type="ECO:0000313" key="39">
    <source>
        <dbReference type="Proteomes" id="UP000290572"/>
    </source>
</evidence>
<evidence type="ECO:0000256" key="3">
    <source>
        <dbReference type="ARBA" id="ARBA00004541"/>
    </source>
</evidence>
<dbReference type="GO" id="GO:0000902">
    <property type="term" value="P:cell morphogenesis"/>
    <property type="evidence" value="ECO:0007669"/>
    <property type="project" value="TreeGrafter"/>
</dbReference>
<evidence type="ECO:0000256" key="5">
    <source>
        <dbReference type="ARBA" id="ARBA00017262"/>
    </source>
</evidence>
<keyword evidence="14" id="KW-0479">Metal-binding</keyword>
<dbReference type="SUPFAM" id="SSF48065">
    <property type="entry name" value="DBL homology domain (DH-domain)"/>
    <property type="match status" value="1"/>
</dbReference>
<dbReference type="InterPro" id="IPR037806">
    <property type="entry name" value="ARHGEF2_PH"/>
</dbReference>
<evidence type="ECO:0000256" key="4">
    <source>
        <dbReference type="ARBA" id="ARBA00004555"/>
    </source>
</evidence>
<dbReference type="GO" id="GO:0007015">
    <property type="term" value="P:actin filament organization"/>
    <property type="evidence" value="ECO:0007669"/>
    <property type="project" value="TreeGrafter"/>
</dbReference>
<feature type="region of interest" description="Disordered" evidence="33">
    <location>
        <begin position="1138"/>
        <end position="1159"/>
    </location>
</feature>
<keyword evidence="17" id="KW-0498">Mitosis</keyword>
<feature type="compositionally biased region" description="Basic and acidic residues" evidence="33">
    <location>
        <begin position="1149"/>
        <end position="1159"/>
    </location>
</feature>
<dbReference type="PROSITE" id="PS00479">
    <property type="entry name" value="ZF_DAG_PE_1"/>
    <property type="match status" value="1"/>
</dbReference>
<evidence type="ECO:0000256" key="9">
    <source>
        <dbReference type="ARBA" id="ARBA00022553"/>
    </source>
</evidence>
<evidence type="ECO:0000256" key="19">
    <source>
        <dbReference type="ARBA" id="ARBA00022833"/>
    </source>
</evidence>
<keyword evidence="18" id="KW-0221">Differentiation</keyword>
<keyword evidence="40" id="KW-1267">Proteomics identification</keyword>
<dbReference type="Gene3D" id="2.30.29.30">
    <property type="entry name" value="Pleckstrin-homology domain (PH domain)/Phosphotyrosine-binding domain (PTB)"/>
    <property type="match status" value="1"/>
</dbReference>
<keyword evidence="25" id="KW-0333">Golgi apparatus</keyword>
<keyword evidence="29" id="KW-0968">Cytoplasmic vesicle</keyword>
<dbReference type="GO" id="GO:0005524">
    <property type="term" value="F:ATP binding"/>
    <property type="evidence" value="ECO:0007669"/>
    <property type="project" value="UniProtKB-UniRule"/>
</dbReference>
<organism evidence="38 39">
    <name type="scientific">Labeo rohita</name>
    <name type="common">Indian major carp</name>
    <name type="synonym">Cyprinus rohita</name>
    <dbReference type="NCBI Taxonomy" id="84645"/>
    <lineage>
        <taxon>Eukaryota</taxon>
        <taxon>Metazoa</taxon>
        <taxon>Chordata</taxon>
        <taxon>Craniata</taxon>
        <taxon>Vertebrata</taxon>
        <taxon>Euteleostomi</taxon>
        <taxon>Actinopterygii</taxon>
        <taxon>Neopterygii</taxon>
        <taxon>Teleostei</taxon>
        <taxon>Ostariophysi</taxon>
        <taxon>Cypriniformes</taxon>
        <taxon>Cyprinidae</taxon>
        <taxon>Labeoninae</taxon>
        <taxon>Labeonini</taxon>
        <taxon>Labeo</taxon>
    </lineage>
</organism>
<dbReference type="FunFam" id="2.30.29.30:FF:000021">
    <property type="entry name" value="Rho guanine nucleotide exchange factor 2"/>
    <property type="match status" value="1"/>
</dbReference>
<dbReference type="InterPro" id="IPR000219">
    <property type="entry name" value="DH_dom"/>
</dbReference>
<keyword evidence="6" id="KW-0796">Tight junction</keyword>
<dbReference type="SMART" id="SM00220">
    <property type="entry name" value="S_TKc"/>
    <property type="match status" value="1"/>
</dbReference>
<evidence type="ECO:0000256" key="33">
    <source>
        <dbReference type="SAM" id="MobiDB-lite"/>
    </source>
</evidence>
<dbReference type="GO" id="GO:0005794">
    <property type="term" value="C:Golgi apparatus"/>
    <property type="evidence" value="ECO:0007669"/>
    <property type="project" value="UniProtKB-SubCell"/>
</dbReference>
<proteinExistence type="evidence at protein level"/>
<evidence type="ECO:0000256" key="32">
    <source>
        <dbReference type="SAM" id="Coils"/>
    </source>
</evidence>
<keyword evidence="24" id="KW-0007">Acetylation</keyword>
<dbReference type="InterPro" id="IPR046349">
    <property type="entry name" value="C1-like_sf"/>
</dbReference>
<dbReference type="CDD" id="cd20877">
    <property type="entry name" value="C1_ARHGEF2"/>
    <property type="match status" value="1"/>
</dbReference>
<keyword evidence="28" id="KW-0131">Cell cycle</keyword>
<keyword evidence="12" id="KW-0344">Guanine-nucleotide releasing factor</keyword>
<evidence type="ECO:0000256" key="15">
    <source>
        <dbReference type="ARBA" id="ARBA00022741"/>
    </source>
</evidence>
<keyword evidence="16" id="KW-0863">Zinc-finger</keyword>
<dbReference type="InterPro" id="IPR041020">
    <property type="entry name" value="PH_16"/>
</dbReference>
<evidence type="ECO:0000259" key="35">
    <source>
        <dbReference type="PROSITE" id="PS50010"/>
    </source>
</evidence>
<dbReference type="Pfam" id="PF00069">
    <property type="entry name" value="Pkinase"/>
    <property type="match status" value="1"/>
</dbReference>
<feature type="coiled-coil region" evidence="32">
    <location>
        <begin position="520"/>
        <end position="548"/>
    </location>
</feature>
<keyword evidence="20 31" id="KW-0067">ATP-binding</keyword>
<evidence type="ECO:0000256" key="27">
    <source>
        <dbReference type="ARBA" id="ARBA00023212"/>
    </source>
</evidence>
<dbReference type="GO" id="GO:0008017">
    <property type="term" value="F:microtubule binding"/>
    <property type="evidence" value="ECO:0007669"/>
    <property type="project" value="TreeGrafter"/>
</dbReference>
<dbReference type="GO" id="GO:0005874">
    <property type="term" value="C:microtubule"/>
    <property type="evidence" value="ECO:0007669"/>
    <property type="project" value="UniProtKB-KW"/>
</dbReference>
<feature type="binding site" evidence="31">
    <location>
        <position position="42"/>
    </location>
    <ligand>
        <name>ATP</name>
        <dbReference type="ChEBI" id="CHEBI:30616"/>
    </ligand>
</feature>
<dbReference type="PANTHER" id="PTHR13944:SF20">
    <property type="entry name" value="RHO GUANINE NUCLEOTIDE EXCHANGE FACTOR 2"/>
    <property type="match status" value="1"/>
</dbReference>
<evidence type="ECO:0000256" key="7">
    <source>
        <dbReference type="ARBA" id="ARBA00022473"/>
    </source>
</evidence>
<evidence type="ECO:0000313" key="38">
    <source>
        <dbReference type="EMBL" id="RXN28670.1"/>
    </source>
</evidence>
<dbReference type="InterPro" id="IPR000719">
    <property type="entry name" value="Prot_kinase_dom"/>
</dbReference>
<dbReference type="InterPro" id="IPR011009">
    <property type="entry name" value="Kinase-like_dom_sf"/>
</dbReference>
<dbReference type="Gene3D" id="1.20.900.10">
    <property type="entry name" value="Dbl homology (DH) domain"/>
    <property type="match status" value="1"/>
</dbReference>
<evidence type="ECO:0000256" key="11">
    <source>
        <dbReference type="ARBA" id="ARBA00022618"/>
    </source>
</evidence>
<feature type="region of interest" description="Disordered" evidence="33">
    <location>
        <begin position="398"/>
        <end position="437"/>
    </location>
</feature>